<reference evidence="2 3" key="1">
    <citation type="submission" date="2016-03" db="EMBL/GenBank/DDBJ databases">
        <title>Draft genome sequence of Gluconobacter cerinus strain CECT 9110.</title>
        <authorList>
            <person name="Sainz F."/>
            <person name="Mas A."/>
            <person name="Torija M.J."/>
        </authorList>
    </citation>
    <scope>NUCLEOTIDE SEQUENCE [LARGE SCALE GENOMIC DNA]</scope>
    <source>
        <strain evidence="2 3">CECT 9110</strain>
    </source>
</reference>
<protein>
    <submittedName>
        <fullName evidence="2">Uncharacterized protein</fullName>
    </submittedName>
</protein>
<dbReference type="PATRIC" id="fig|38307.3.peg.1198"/>
<name>A0A1B6VMN1_9PROT</name>
<dbReference type="AlphaFoldDB" id="A0A1B6VMN1"/>
<keyword evidence="1" id="KW-0472">Membrane</keyword>
<dbReference type="EMBL" id="LUTU01000005">
    <property type="protein sequence ID" value="OAJ68455.1"/>
    <property type="molecule type" value="Genomic_DNA"/>
</dbReference>
<feature type="transmembrane region" description="Helical" evidence="1">
    <location>
        <begin position="17"/>
        <end position="37"/>
    </location>
</feature>
<proteinExistence type="predicted"/>
<organism evidence="2 3">
    <name type="scientific">Gluconobacter cerinus</name>
    <dbReference type="NCBI Taxonomy" id="38307"/>
    <lineage>
        <taxon>Bacteria</taxon>
        <taxon>Pseudomonadati</taxon>
        <taxon>Pseudomonadota</taxon>
        <taxon>Alphaproteobacteria</taxon>
        <taxon>Acetobacterales</taxon>
        <taxon>Acetobacteraceae</taxon>
        <taxon>Gluconobacter</taxon>
    </lineage>
</organism>
<gene>
    <name evidence="2" type="ORF">A0123_01161</name>
</gene>
<keyword evidence="1" id="KW-0812">Transmembrane</keyword>
<evidence type="ECO:0000313" key="3">
    <source>
        <dbReference type="Proteomes" id="UP000077786"/>
    </source>
</evidence>
<evidence type="ECO:0000256" key="1">
    <source>
        <dbReference type="SAM" id="Phobius"/>
    </source>
</evidence>
<comment type="caution">
    <text evidence="2">The sequence shown here is derived from an EMBL/GenBank/DDBJ whole genome shotgun (WGS) entry which is preliminary data.</text>
</comment>
<sequence>MKTTMPDLAAKRRQSRIVGIAGGVITLAAIFYVITLIRF</sequence>
<accession>A0A1B6VMN1</accession>
<evidence type="ECO:0000313" key="2">
    <source>
        <dbReference type="EMBL" id="OAJ68455.1"/>
    </source>
</evidence>
<dbReference type="Proteomes" id="UP000077786">
    <property type="component" value="Unassembled WGS sequence"/>
</dbReference>
<keyword evidence="1" id="KW-1133">Transmembrane helix</keyword>